<feature type="non-terminal residue" evidence="1">
    <location>
        <position position="146"/>
    </location>
</feature>
<keyword evidence="2" id="KW-1185">Reference proteome</keyword>
<dbReference type="PANTHER" id="PTHR47521">
    <property type="entry name" value="SERPENTINE RECEPTOR, CLASS E (EPSILON)-RELATED"/>
    <property type="match status" value="1"/>
</dbReference>
<feature type="non-terminal residue" evidence="1">
    <location>
        <position position="1"/>
    </location>
</feature>
<protein>
    <recommendedName>
        <fullName evidence="3">G protein-coupled receptor</fullName>
    </recommendedName>
</protein>
<sequence>ILQLSISLLFYCKKRLKDLPYDSDRLSAKYQLAEVFSFTRAVLPAVLISSFLKLLALIPPTCWRAGIIDFPTNQLLFFPMHAITCVIMKCTLIAQHKGMLRTLWKVMPKYLRRLPIAVSPVETSHSNHHLKQRETDAYFNYMAVAW</sequence>
<dbReference type="Proteomes" id="UP001432322">
    <property type="component" value="Unassembled WGS sequence"/>
</dbReference>
<evidence type="ECO:0000313" key="1">
    <source>
        <dbReference type="EMBL" id="GMT09426.1"/>
    </source>
</evidence>
<organism evidence="1 2">
    <name type="scientific">Pristionchus fissidentatus</name>
    <dbReference type="NCBI Taxonomy" id="1538716"/>
    <lineage>
        <taxon>Eukaryota</taxon>
        <taxon>Metazoa</taxon>
        <taxon>Ecdysozoa</taxon>
        <taxon>Nematoda</taxon>
        <taxon>Chromadorea</taxon>
        <taxon>Rhabditida</taxon>
        <taxon>Rhabditina</taxon>
        <taxon>Diplogasteromorpha</taxon>
        <taxon>Diplogasteroidea</taxon>
        <taxon>Neodiplogasteridae</taxon>
        <taxon>Pristionchus</taxon>
    </lineage>
</organism>
<gene>
    <name evidence="1" type="ORF">PFISCL1PPCAC_723</name>
</gene>
<reference evidence="1" key="1">
    <citation type="submission" date="2023-10" db="EMBL/GenBank/DDBJ databases">
        <title>Genome assembly of Pristionchus species.</title>
        <authorList>
            <person name="Yoshida K."/>
            <person name="Sommer R.J."/>
        </authorList>
    </citation>
    <scope>NUCLEOTIDE SEQUENCE</scope>
    <source>
        <strain evidence="1">RS5133</strain>
    </source>
</reference>
<name>A0AAV5USJ6_9BILA</name>
<accession>A0AAV5USJ6</accession>
<dbReference type="InterPro" id="IPR052860">
    <property type="entry name" value="NRL-GPCR1"/>
</dbReference>
<evidence type="ECO:0008006" key="3">
    <source>
        <dbReference type="Google" id="ProtNLM"/>
    </source>
</evidence>
<dbReference type="EMBL" id="BTSY01000001">
    <property type="protein sequence ID" value="GMT09426.1"/>
    <property type="molecule type" value="Genomic_DNA"/>
</dbReference>
<comment type="caution">
    <text evidence="1">The sequence shown here is derived from an EMBL/GenBank/DDBJ whole genome shotgun (WGS) entry which is preliminary data.</text>
</comment>
<dbReference type="AlphaFoldDB" id="A0AAV5USJ6"/>
<proteinExistence type="predicted"/>
<evidence type="ECO:0000313" key="2">
    <source>
        <dbReference type="Proteomes" id="UP001432322"/>
    </source>
</evidence>
<dbReference type="PANTHER" id="PTHR47521:SF18">
    <property type="entry name" value="G PROTEIN-COUPLED RECEPTOR-RELATED"/>
    <property type="match status" value="1"/>
</dbReference>